<evidence type="ECO:0000259" key="8">
    <source>
        <dbReference type="PROSITE" id="PS50928"/>
    </source>
</evidence>
<dbReference type="CDD" id="cd06261">
    <property type="entry name" value="TM_PBP2"/>
    <property type="match status" value="1"/>
</dbReference>
<comment type="similarity">
    <text evidence="7">Belongs to the binding-protein-dependent transport system permease family.</text>
</comment>
<keyword evidence="5 7" id="KW-1133">Transmembrane helix</keyword>
<organism evidence="9 10">
    <name type="scientific">Paenibacillus aceris</name>
    <dbReference type="NCBI Taxonomy" id="869555"/>
    <lineage>
        <taxon>Bacteria</taxon>
        <taxon>Bacillati</taxon>
        <taxon>Bacillota</taxon>
        <taxon>Bacilli</taxon>
        <taxon>Bacillales</taxon>
        <taxon>Paenibacillaceae</taxon>
        <taxon>Paenibacillus</taxon>
    </lineage>
</organism>
<feature type="transmembrane region" description="Helical" evidence="7">
    <location>
        <begin position="245"/>
        <end position="267"/>
    </location>
</feature>
<reference evidence="9 10" key="1">
    <citation type="submission" date="2021-03" db="EMBL/GenBank/DDBJ databases">
        <title>Genomic Encyclopedia of Type Strains, Phase IV (KMG-IV): sequencing the most valuable type-strain genomes for metagenomic binning, comparative biology and taxonomic classification.</title>
        <authorList>
            <person name="Goeker M."/>
        </authorList>
    </citation>
    <scope>NUCLEOTIDE SEQUENCE [LARGE SCALE GENOMIC DNA]</scope>
    <source>
        <strain evidence="9 10">DSM 24950</strain>
    </source>
</reference>
<dbReference type="Pfam" id="PF00528">
    <property type="entry name" value="BPD_transp_1"/>
    <property type="match status" value="1"/>
</dbReference>
<evidence type="ECO:0000313" key="10">
    <source>
        <dbReference type="Proteomes" id="UP001519344"/>
    </source>
</evidence>
<feature type="domain" description="ABC transmembrane type-1" evidence="8">
    <location>
        <begin position="72"/>
        <end position="262"/>
    </location>
</feature>
<keyword evidence="4 7" id="KW-0812">Transmembrane</keyword>
<keyword evidence="3" id="KW-1003">Cell membrane</keyword>
<dbReference type="RefSeq" id="WP_167052206.1">
    <property type="nucleotide sequence ID" value="NZ_JAAOZR010000002.1"/>
</dbReference>
<dbReference type="PANTHER" id="PTHR43744:SF12">
    <property type="entry name" value="ABC TRANSPORTER PERMEASE PROTEIN MG189-RELATED"/>
    <property type="match status" value="1"/>
</dbReference>
<feature type="transmembrane region" description="Helical" evidence="7">
    <location>
        <begin position="71"/>
        <end position="95"/>
    </location>
</feature>
<evidence type="ECO:0000256" key="1">
    <source>
        <dbReference type="ARBA" id="ARBA00004651"/>
    </source>
</evidence>
<dbReference type="Proteomes" id="UP001519344">
    <property type="component" value="Unassembled WGS sequence"/>
</dbReference>
<dbReference type="PROSITE" id="PS50928">
    <property type="entry name" value="ABC_TM1"/>
    <property type="match status" value="1"/>
</dbReference>
<feature type="transmembrane region" description="Helical" evidence="7">
    <location>
        <begin position="12"/>
        <end position="35"/>
    </location>
</feature>
<sequence>MTRRNQLLEVIRLLVLAALAVVFLYPFVLMIGISLDANANFGLSFPPRIVPEEFGWKNFSLIFKSLPIGTYYINSIIIVAGSVVCHIVGATLAGYALSKGEFRGKKIWLLIILTAMMVPDQVIVFTRFLVFNQLNLINSFVGVILPTLAYPFGVFLVKQFMDSLPNELGEAAKMDGANHFTIFIKIYLPLTSPIIATLSIITVMHKWNELLWPLLILSKSSMFTVSIGVANFTLGPNGTYIGSSLALATLTIIPMVVLFLFLQRYVIESVASSGLKL</sequence>
<protein>
    <submittedName>
        <fullName evidence="9">Multiple sugar transport system permease protein</fullName>
    </submittedName>
</protein>
<evidence type="ECO:0000256" key="2">
    <source>
        <dbReference type="ARBA" id="ARBA00022448"/>
    </source>
</evidence>
<comment type="caution">
    <text evidence="9">The sequence shown here is derived from an EMBL/GenBank/DDBJ whole genome shotgun (WGS) entry which is preliminary data.</text>
</comment>
<feature type="transmembrane region" description="Helical" evidence="7">
    <location>
        <begin position="136"/>
        <end position="157"/>
    </location>
</feature>
<dbReference type="InterPro" id="IPR035906">
    <property type="entry name" value="MetI-like_sf"/>
</dbReference>
<feature type="transmembrane region" description="Helical" evidence="7">
    <location>
        <begin position="182"/>
        <end position="204"/>
    </location>
</feature>
<evidence type="ECO:0000256" key="5">
    <source>
        <dbReference type="ARBA" id="ARBA00022989"/>
    </source>
</evidence>
<keyword evidence="9" id="KW-0762">Sugar transport</keyword>
<evidence type="ECO:0000313" key="9">
    <source>
        <dbReference type="EMBL" id="MBP1966166.1"/>
    </source>
</evidence>
<comment type="subcellular location">
    <subcellularLocation>
        <location evidence="1 7">Cell membrane</location>
        <topology evidence="1 7">Multi-pass membrane protein</topology>
    </subcellularLocation>
</comment>
<evidence type="ECO:0000256" key="4">
    <source>
        <dbReference type="ARBA" id="ARBA00022692"/>
    </source>
</evidence>
<accession>A0ABS4I5G9</accession>
<dbReference type="PANTHER" id="PTHR43744">
    <property type="entry name" value="ABC TRANSPORTER PERMEASE PROTEIN MG189-RELATED-RELATED"/>
    <property type="match status" value="1"/>
</dbReference>
<dbReference type="Gene3D" id="1.10.3720.10">
    <property type="entry name" value="MetI-like"/>
    <property type="match status" value="1"/>
</dbReference>
<keyword evidence="2 7" id="KW-0813">Transport</keyword>
<gene>
    <name evidence="9" type="ORF">J2Z65_005425</name>
</gene>
<evidence type="ECO:0000256" key="6">
    <source>
        <dbReference type="ARBA" id="ARBA00023136"/>
    </source>
</evidence>
<dbReference type="InterPro" id="IPR000515">
    <property type="entry name" value="MetI-like"/>
</dbReference>
<feature type="transmembrane region" description="Helical" evidence="7">
    <location>
        <begin position="107"/>
        <end position="130"/>
    </location>
</feature>
<evidence type="ECO:0000256" key="7">
    <source>
        <dbReference type="RuleBase" id="RU363032"/>
    </source>
</evidence>
<dbReference type="SUPFAM" id="SSF161098">
    <property type="entry name" value="MetI-like"/>
    <property type="match status" value="1"/>
</dbReference>
<keyword evidence="10" id="KW-1185">Reference proteome</keyword>
<proteinExistence type="inferred from homology"/>
<dbReference type="EMBL" id="JAGGKV010000019">
    <property type="protein sequence ID" value="MBP1966166.1"/>
    <property type="molecule type" value="Genomic_DNA"/>
</dbReference>
<evidence type="ECO:0000256" key="3">
    <source>
        <dbReference type="ARBA" id="ARBA00022475"/>
    </source>
</evidence>
<name>A0ABS4I5G9_9BACL</name>
<keyword evidence="6 7" id="KW-0472">Membrane</keyword>